<proteinExistence type="predicted"/>
<name>A0A418SCZ5_9RHOB</name>
<keyword evidence="1" id="KW-0614">Plasmid</keyword>
<keyword evidence="2" id="KW-1185">Reference proteome</keyword>
<reference evidence="1 2" key="1">
    <citation type="submission" date="2020-08" db="EMBL/GenBank/DDBJ databases">
        <title>Genome sequence of Rhodobacteraceae bacterium Lw-13e.</title>
        <authorList>
            <person name="Poehlein A."/>
            <person name="Wolter L."/>
            <person name="Daniel R."/>
            <person name="Brinkhoff T."/>
        </authorList>
    </citation>
    <scope>NUCLEOTIDE SEQUENCE [LARGE SCALE GENOMIC DNA]</scope>
    <source>
        <strain evidence="1 2">Lw-13e</strain>
        <plasmid evidence="1 2">p202</plasmid>
    </source>
</reference>
<protein>
    <submittedName>
        <fullName evidence="1">Uncharacterized protein</fullName>
    </submittedName>
</protein>
<dbReference type="EMBL" id="CP060437">
    <property type="protein sequence ID" value="QPM92347.1"/>
    <property type="molecule type" value="Genomic_DNA"/>
</dbReference>
<gene>
    <name evidence="1" type="ORF">PSAL_036110</name>
</gene>
<dbReference type="KEGG" id="palw:PSAL_036110"/>
<organism evidence="1 2">
    <name type="scientific">Pseudooceanicola algae</name>
    <dbReference type="NCBI Taxonomy" id="1537215"/>
    <lineage>
        <taxon>Bacteria</taxon>
        <taxon>Pseudomonadati</taxon>
        <taxon>Pseudomonadota</taxon>
        <taxon>Alphaproteobacteria</taxon>
        <taxon>Rhodobacterales</taxon>
        <taxon>Paracoccaceae</taxon>
        <taxon>Pseudooceanicola</taxon>
    </lineage>
</organism>
<evidence type="ECO:0000313" key="2">
    <source>
        <dbReference type="Proteomes" id="UP000283786"/>
    </source>
</evidence>
<dbReference type="RefSeq" id="WP_119840478.1">
    <property type="nucleotide sequence ID" value="NZ_CP060437.1"/>
</dbReference>
<evidence type="ECO:0000313" key="1">
    <source>
        <dbReference type="EMBL" id="QPM92347.1"/>
    </source>
</evidence>
<geneLocation type="plasmid" evidence="1 2">
    <name>p202</name>
</geneLocation>
<sequence length="1537" mass="165756">MFKILARLIPISLLTCSISASASLAQPQNGWTVSRQDDLGLVTADAHVAGSSILSMRCLRPDSTASLAMTDHVTGPGEINLLLAADAREASVTADQTFALIVDDRRVLNLPMRHDGSSNILHATLLLSAPMFSSLQQGSELQIQSGIRGLGNRVLSLSGSGASIGSLLEFCSSVIGSRQMPQPGFDCAMAQTATEVSLCTDPNLARLDADIASAYASARDSGASDVLDQQREFIRNRRDCNGGFSCIRSLSQDRLDQLTRHPALLAEITRNDVGTAPTAAGALPVSALPPAAMAQDAQDITAAGALSRLRARMMLHLISERDLENERGELVFINDIYGAKTMDWAGLIEVEDTLRNRLLEGGIRAMADLQDKARGLYLPDRITMDIGAVLTPDQGAISVSFDPSGNGAITNLFDDAPVPGLSPSQVVNFAVTLTPGSPHFIRMPLDEIQDFSLPLQTSRDLLEAGLDRPVNATLQVTLELDRPLARKPLGRDGLRAKGTAVVLPSRTLSASLSLRDADIPGVQQQLHQWQFDGADTAITAPGADVDALATALGLGIDTSLGQPRYVLPTFGDDAMIDPDWRARTFAAARMKPDLASAFPGPSYASALELRWRAAAAIRLEPDLPFEIGFAQKVAFGAMTALDRAEILAPDLLPDPNISRSSKHPTAVALQAAEPDLRALIERSTPALPLPMRRYAWITLPEHDPALNGFDLSDSLAAFAQAQLTAEGTAYPGLPDGLRRQVLHMAPEEAAALLDRLETAGNGRRVLAALDHDAFPIRRDAGLGMGNQIGSMGGSQLRLQQRPHLFRALYLKEGYDGAVIEHFTFDPAASDTLPPFVHQTTAATLLGHLPEERLKSRIAPFIDREGRTHLEQTVIVTNEARRLRDLARDIHTIAFTMRMGPYRRERDGYLVSLQLADDPNPNLLDATPYPFPEIEIGDPEGFEILPISPDDLSRLAGFADPTTAEMTVLVEAPVKGVSPEDRVILGWPLQMHFGPRKQFSNRLETIAMSVPVPTPEPPTLILADADEFEVPDRLYMTPELADLLTLRLLPDLLNEASFHRMMAERLTLERDFAARAQTPPWGPFFEDPAKPFDTLALPAFVDWTRARAEALPDRLSFSLSNRHPLTGCLGLIELPPEGFQTAATMNYAALVGDHAASIAPNFGRPLQSEVPMPGQNTALIFTGRPLHTRQTRTSCRWQPEPDVARLQDSDAPFADVVLIVPDLPSLGTLGATAVAADLHADISAFRTIDLGPGPDDQPGLSAAIVLELDVNGADIWQRGNAGQPPVIGASLTPEDWQAGAAQSPSALDILGMSIGMTETDFLTQARTHLGQPGVFRTLPASDPGLYSTAVGLAKPDGSDRLLAILQQTAEGPEVAALMRTALYPIGQVTTGALMDALKQKYGTPSHESLDHGAGRIAFGAPPQDLDPMGVCGRYHLDHSPRHISWEAIDTTGFEVGSSASQPNIWKEFGWPTETTAIPESFANRGLPHCGPMVVAWIRELPTERRLQLTIWSLDLPSALARQENAPDPEPEAVPEIKL</sequence>
<dbReference type="Proteomes" id="UP000283786">
    <property type="component" value="Plasmid p202"/>
</dbReference>
<accession>A0A418SCZ5</accession>